<evidence type="ECO:0000313" key="8">
    <source>
        <dbReference type="Proteomes" id="UP000004080"/>
    </source>
</evidence>
<dbReference type="InterPro" id="IPR014240">
    <property type="entry name" value="YteA"/>
</dbReference>
<dbReference type="OrthoDB" id="9811543at2"/>
<dbReference type="SUPFAM" id="SSF109635">
    <property type="entry name" value="DnaK suppressor protein DksA, alpha-hairpin domain"/>
    <property type="match status" value="1"/>
</dbReference>
<keyword evidence="3" id="KW-0862">Zinc</keyword>
<sequence length="231" mass="26489">MSLTNEQLQHLKNLLLQMKTTLENKHEKNKMYGLEIQQSTSTGELSLYDNHPADVGTELFEREKDLVLNQLEKQTMHEVTEALQRIHDQTYGYCKVCQCEIPFERLHAIPETAYCAEHSPVEHGENNRPLEESMLTPPFHSNNDQETSDYDAEDSWQDAAIYGTSETPSDFATNRALDYNDMIINDEENIGYTEEIEGFLATDMDGSNPHVIPNKAHEAYEKRVDEYEGGL</sequence>
<evidence type="ECO:0000256" key="2">
    <source>
        <dbReference type="ARBA" id="ARBA00022771"/>
    </source>
</evidence>
<comment type="caution">
    <text evidence="7">The sequence shown here is derived from an EMBL/GenBank/DDBJ whole genome shotgun (WGS) entry which is preliminary data.</text>
</comment>
<evidence type="ECO:0000256" key="3">
    <source>
        <dbReference type="ARBA" id="ARBA00022833"/>
    </source>
</evidence>
<dbReference type="SUPFAM" id="SSF57716">
    <property type="entry name" value="Glucocorticoid receptor-like (DNA-binding domain)"/>
    <property type="match status" value="1"/>
</dbReference>
<dbReference type="PATRIC" id="fig|1196324.3.peg.252"/>
<evidence type="ECO:0000256" key="4">
    <source>
        <dbReference type="PROSITE-ProRule" id="PRU00510"/>
    </source>
</evidence>
<dbReference type="GO" id="GO:0008270">
    <property type="term" value="F:zinc ion binding"/>
    <property type="evidence" value="ECO:0007669"/>
    <property type="project" value="UniProtKB-KW"/>
</dbReference>
<dbReference type="PROSITE" id="PS51128">
    <property type="entry name" value="ZF_DKSA_2"/>
    <property type="match status" value="1"/>
</dbReference>
<keyword evidence="1" id="KW-0479">Metal-binding</keyword>
<dbReference type="NCBIfam" id="TIGR02890">
    <property type="entry name" value="bacill_yteA"/>
    <property type="match status" value="1"/>
</dbReference>
<feature type="domain" description="Zinc finger DksA/TraR C4-type" evidence="6">
    <location>
        <begin position="90"/>
        <end position="117"/>
    </location>
</feature>
<keyword evidence="8" id="KW-1185">Reference proteome</keyword>
<dbReference type="Pfam" id="PF01258">
    <property type="entry name" value="zf-dskA_traR"/>
    <property type="match status" value="1"/>
</dbReference>
<feature type="region of interest" description="Disordered" evidence="5">
    <location>
        <begin position="121"/>
        <end position="149"/>
    </location>
</feature>
<dbReference type="PANTHER" id="PTHR33823">
    <property type="entry name" value="RNA POLYMERASE-BINDING TRANSCRIPTION FACTOR DKSA-RELATED"/>
    <property type="match status" value="1"/>
</dbReference>
<feature type="compositionally biased region" description="Basic and acidic residues" evidence="5">
    <location>
        <begin position="121"/>
        <end position="131"/>
    </location>
</feature>
<dbReference type="STRING" id="1196324.A374_01264"/>
<dbReference type="AlphaFoldDB" id="I8UK73"/>
<dbReference type="InterPro" id="IPR037187">
    <property type="entry name" value="DnaK_N"/>
</dbReference>
<evidence type="ECO:0000256" key="1">
    <source>
        <dbReference type="ARBA" id="ARBA00022723"/>
    </source>
</evidence>
<dbReference type="Gene3D" id="1.20.120.910">
    <property type="entry name" value="DksA, coiled-coil domain"/>
    <property type="match status" value="1"/>
</dbReference>
<evidence type="ECO:0000256" key="5">
    <source>
        <dbReference type="SAM" id="MobiDB-lite"/>
    </source>
</evidence>
<keyword evidence="2" id="KW-0863">Zinc-finger</keyword>
<name>I8UK73_9BACL</name>
<organism evidence="7 8">
    <name type="scientific">Fictibacillus macauensis ZFHKF-1</name>
    <dbReference type="NCBI Taxonomy" id="1196324"/>
    <lineage>
        <taxon>Bacteria</taxon>
        <taxon>Bacillati</taxon>
        <taxon>Bacillota</taxon>
        <taxon>Bacilli</taxon>
        <taxon>Bacillales</taxon>
        <taxon>Fictibacillaceae</taxon>
        <taxon>Fictibacillus</taxon>
    </lineage>
</organism>
<dbReference type="EMBL" id="AKKV01000009">
    <property type="protein sequence ID" value="EIT87228.1"/>
    <property type="molecule type" value="Genomic_DNA"/>
</dbReference>
<evidence type="ECO:0000313" key="7">
    <source>
        <dbReference type="EMBL" id="EIT87228.1"/>
    </source>
</evidence>
<feature type="zinc finger region" description="dksA C4-type" evidence="4">
    <location>
        <begin position="94"/>
        <end position="118"/>
    </location>
</feature>
<dbReference type="InterPro" id="IPR000962">
    <property type="entry name" value="Znf_DskA_TraR"/>
</dbReference>
<accession>I8UK73</accession>
<reference evidence="7 8" key="1">
    <citation type="journal article" date="2012" name="J. Bacteriol.">
        <title>Genome of Bacillus macauensis ZFHKF-1, a Long-Chain-Forming Bacterium.</title>
        <authorList>
            <person name="Cai L."/>
            <person name="Zhang T."/>
        </authorList>
    </citation>
    <scope>NUCLEOTIDE SEQUENCE [LARGE SCALE GENOMIC DNA]</scope>
    <source>
        <strain evidence="7 8">ZFHKF-1</strain>
    </source>
</reference>
<gene>
    <name evidence="7" type="ORF">A374_01264</name>
</gene>
<dbReference type="eggNOG" id="COG1734">
    <property type="taxonomic scope" value="Bacteria"/>
</dbReference>
<proteinExistence type="predicted"/>
<dbReference type="PANTHER" id="PTHR33823:SF4">
    <property type="entry name" value="GENERAL STRESS PROTEIN 16O"/>
    <property type="match status" value="1"/>
</dbReference>
<dbReference type="RefSeq" id="WP_007200357.1">
    <property type="nucleotide sequence ID" value="NZ_AKKV01000009.1"/>
</dbReference>
<dbReference type="Proteomes" id="UP000004080">
    <property type="component" value="Unassembled WGS sequence"/>
</dbReference>
<protein>
    <submittedName>
        <fullName evidence="7">DNA binding protein, DksA/TraR family</fullName>
    </submittedName>
</protein>
<evidence type="ECO:0000259" key="6">
    <source>
        <dbReference type="Pfam" id="PF01258"/>
    </source>
</evidence>